<dbReference type="Gene3D" id="3.40.30.10">
    <property type="entry name" value="Glutaredoxin"/>
    <property type="match status" value="1"/>
</dbReference>
<sequence length="122" mass="13593">MEWISDIDEALAKRGAEGKRLLAIFKGNGDWCKWCNALDEVLKESDALEKYLESEDILGAKILIARKSEDETGVRERFGITGIPFLVFYSAEGDVEGTTEFIDDGDASSYVKWIESVDSSAF</sequence>
<protein>
    <submittedName>
        <fullName evidence="1">Thioredoxin family protein</fullName>
    </submittedName>
</protein>
<dbReference type="RefSeq" id="WP_200356043.1">
    <property type="nucleotide sequence ID" value="NZ_JAENIL010000023.1"/>
</dbReference>
<evidence type="ECO:0000313" key="1">
    <source>
        <dbReference type="EMBL" id="MBK1877829.1"/>
    </source>
</evidence>
<accession>A0A934RYX1</accession>
<proteinExistence type="predicted"/>
<dbReference type="Pfam" id="PF13899">
    <property type="entry name" value="Thioredoxin_7"/>
    <property type="match status" value="1"/>
</dbReference>
<dbReference type="EMBL" id="JAENIL010000023">
    <property type="protein sequence ID" value="MBK1877829.1"/>
    <property type="molecule type" value="Genomic_DNA"/>
</dbReference>
<dbReference type="Proteomes" id="UP000617628">
    <property type="component" value="Unassembled WGS sequence"/>
</dbReference>
<reference evidence="1" key="1">
    <citation type="submission" date="2021-01" db="EMBL/GenBank/DDBJ databases">
        <title>Modified the classification status of verrucomicrobia.</title>
        <authorList>
            <person name="Feng X."/>
        </authorList>
    </citation>
    <scope>NUCLEOTIDE SEQUENCE</scope>
    <source>
        <strain evidence="1">KCTC 13126</strain>
    </source>
</reference>
<dbReference type="InterPro" id="IPR036249">
    <property type="entry name" value="Thioredoxin-like_sf"/>
</dbReference>
<evidence type="ECO:0000313" key="2">
    <source>
        <dbReference type="Proteomes" id="UP000617628"/>
    </source>
</evidence>
<dbReference type="AlphaFoldDB" id="A0A934RYX1"/>
<keyword evidence="2" id="KW-1185">Reference proteome</keyword>
<comment type="caution">
    <text evidence="1">The sequence shown here is derived from an EMBL/GenBank/DDBJ whole genome shotgun (WGS) entry which is preliminary data.</text>
</comment>
<dbReference type="SUPFAM" id="SSF52833">
    <property type="entry name" value="Thioredoxin-like"/>
    <property type="match status" value="1"/>
</dbReference>
<gene>
    <name evidence="1" type="ORF">JIN87_13210</name>
</gene>
<organism evidence="1 2">
    <name type="scientific">Pelagicoccus mobilis</name>
    <dbReference type="NCBI Taxonomy" id="415221"/>
    <lineage>
        <taxon>Bacteria</taxon>
        <taxon>Pseudomonadati</taxon>
        <taxon>Verrucomicrobiota</taxon>
        <taxon>Opitutia</taxon>
        <taxon>Puniceicoccales</taxon>
        <taxon>Pelagicoccaceae</taxon>
        <taxon>Pelagicoccus</taxon>
    </lineage>
</organism>
<name>A0A934RYX1_9BACT</name>